<dbReference type="RefSeq" id="XP_018299379.1">
    <property type="nucleotide sequence ID" value="XM_018438956.1"/>
</dbReference>
<gene>
    <name evidence="1" type="ORF">PHYBLDRAFT_184587</name>
</gene>
<dbReference type="SUPFAM" id="SSF53474">
    <property type="entry name" value="alpha/beta-Hydrolases"/>
    <property type="match status" value="1"/>
</dbReference>
<dbReference type="GeneID" id="28999862"/>
<dbReference type="InParanoid" id="A0A167RCF0"/>
<accession>A0A167RCF0</accession>
<dbReference type="VEuPathDB" id="FungiDB:PHYBLDRAFT_184587"/>
<proteinExistence type="predicted"/>
<keyword evidence="2" id="KW-1185">Reference proteome</keyword>
<evidence type="ECO:0008006" key="3">
    <source>
        <dbReference type="Google" id="ProtNLM"/>
    </source>
</evidence>
<evidence type="ECO:0000313" key="1">
    <source>
        <dbReference type="EMBL" id="OAD81339.1"/>
    </source>
</evidence>
<dbReference type="OrthoDB" id="5592486at2759"/>
<dbReference type="InterPro" id="IPR029058">
    <property type="entry name" value="AB_hydrolase_fold"/>
</dbReference>
<organism evidence="1 2">
    <name type="scientific">Phycomyces blakesleeanus (strain ATCC 8743b / DSM 1359 / FGSC 10004 / NBRC 33097 / NRRL 1555)</name>
    <dbReference type="NCBI Taxonomy" id="763407"/>
    <lineage>
        <taxon>Eukaryota</taxon>
        <taxon>Fungi</taxon>
        <taxon>Fungi incertae sedis</taxon>
        <taxon>Mucoromycota</taxon>
        <taxon>Mucoromycotina</taxon>
        <taxon>Mucoromycetes</taxon>
        <taxon>Mucorales</taxon>
        <taxon>Phycomycetaceae</taxon>
        <taxon>Phycomyces</taxon>
    </lineage>
</organism>
<dbReference type="EMBL" id="KV440971">
    <property type="protein sequence ID" value="OAD81339.1"/>
    <property type="molecule type" value="Genomic_DNA"/>
</dbReference>
<dbReference type="Gene3D" id="3.40.50.1820">
    <property type="entry name" value="alpha/beta hydrolase"/>
    <property type="match status" value="1"/>
</dbReference>
<name>A0A167RCF0_PHYB8</name>
<dbReference type="AlphaFoldDB" id="A0A167RCF0"/>
<sequence>MVSSLTWSLITSHIRGILSHHSSAVSRLLSNAQRHVVLNPRRPKQPGFQVLYPQRMKQPSARDSFFAATPLKCNKADSQETLLRRPQKKLRTISGLDMPVTPNYVPPRAPVVLCHGLYGFDKRGPDNLPALQVHYWGGIENALAKLGAKVIVTRVPSTGSIWERAQVLHKLMKTVLDGKDINFIAHSMGGLDCRHLITHIPDRPYRVRSLTTISTPHRGSPVMDWFRDNVGVGMTDALVNAATRKMEKNELDAEKIRTLNALQGILHTPIAVTLPVRLPPTLLPLLSWTLADVAKMPAHLLDPVVARVVQLLDTPAYANLSTDYCTHHFNLTTPNDPRVAYYSYGGSAKLPAWSLLGLPHQLIKQKEGENDGFVSVKSAQWGQYIKTLEADHWDLNGQRYRWRSSKQPGQCTEGDRFNVLEFYLEMVTRLYHQGH</sequence>
<dbReference type="PANTHER" id="PTHR11440">
    <property type="entry name" value="LECITHIN-CHOLESTEROL ACYLTRANSFERASE-RELATED"/>
    <property type="match status" value="1"/>
</dbReference>
<evidence type="ECO:0000313" key="2">
    <source>
        <dbReference type="Proteomes" id="UP000077315"/>
    </source>
</evidence>
<protein>
    <recommendedName>
        <fullName evidence="3">DUF676 domain-containing protein</fullName>
    </recommendedName>
</protein>
<reference evidence="2" key="1">
    <citation type="submission" date="2015-06" db="EMBL/GenBank/DDBJ databases">
        <title>Expansion of signal transduction pathways in fungi by whole-genome duplication.</title>
        <authorList>
            <consortium name="DOE Joint Genome Institute"/>
            <person name="Corrochano L.M."/>
            <person name="Kuo A."/>
            <person name="Marcet-Houben M."/>
            <person name="Polaino S."/>
            <person name="Salamov A."/>
            <person name="Villalobos J.M."/>
            <person name="Alvarez M.I."/>
            <person name="Avalos J."/>
            <person name="Benito E.P."/>
            <person name="Benoit I."/>
            <person name="Burger G."/>
            <person name="Camino L.P."/>
            <person name="Canovas D."/>
            <person name="Cerda-Olmedo E."/>
            <person name="Cheng J.-F."/>
            <person name="Dominguez A."/>
            <person name="Elias M."/>
            <person name="Eslava A.P."/>
            <person name="Glaser F."/>
            <person name="Grimwood J."/>
            <person name="Gutierrez G."/>
            <person name="Heitman J."/>
            <person name="Henrissat B."/>
            <person name="Iturriaga E.A."/>
            <person name="Lang B.F."/>
            <person name="Lavin J.L."/>
            <person name="Lee S."/>
            <person name="Li W."/>
            <person name="Lindquist E."/>
            <person name="Lopez-Garcia S."/>
            <person name="Luque E.M."/>
            <person name="Marcos A.T."/>
            <person name="Martin J."/>
            <person name="McCluskey K."/>
            <person name="Medina H.R."/>
            <person name="Miralles-Duran A."/>
            <person name="Miyazaki A."/>
            <person name="Munoz-Torres E."/>
            <person name="Oguiza J.A."/>
            <person name="Ohm R."/>
            <person name="Olmedo M."/>
            <person name="Orejas M."/>
            <person name="Ortiz-Castellanos L."/>
            <person name="Pisabarro A.G."/>
            <person name="Rodriguez-Romero J."/>
            <person name="Ruiz-Herrera J."/>
            <person name="Ruiz-Vazquez R."/>
            <person name="Sanz C."/>
            <person name="Schackwitz W."/>
            <person name="Schmutz J."/>
            <person name="Shahriari M."/>
            <person name="Shelest E."/>
            <person name="Silva-Franco F."/>
            <person name="Soanes D."/>
            <person name="Syed K."/>
            <person name="Tagua V.G."/>
            <person name="Talbot N.J."/>
            <person name="Thon M."/>
            <person name="De vries R.P."/>
            <person name="Wiebenga A."/>
            <person name="Yadav J.S."/>
            <person name="Braun E.L."/>
            <person name="Baker S."/>
            <person name="Garre V."/>
            <person name="Horwitz B."/>
            <person name="Torres-Martinez S."/>
            <person name="Idnurm A."/>
            <person name="Herrera-Estrella A."/>
            <person name="Gabaldon T."/>
            <person name="Grigoriev I.V."/>
        </authorList>
    </citation>
    <scope>NUCLEOTIDE SEQUENCE [LARGE SCALE GENOMIC DNA]</scope>
    <source>
        <strain evidence="2">NRRL 1555(-)</strain>
    </source>
</reference>
<dbReference type="Proteomes" id="UP000077315">
    <property type="component" value="Unassembled WGS sequence"/>
</dbReference>
<dbReference type="STRING" id="763407.A0A167RCF0"/>
<dbReference type="Pfam" id="PF02089">
    <property type="entry name" value="Palm_thioest"/>
    <property type="match status" value="1"/>
</dbReference>